<dbReference type="EMBL" id="WNYA01000011">
    <property type="protein sequence ID" value="KAG8552365.1"/>
    <property type="molecule type" value="Genomic_DNA"/>
</dbReference>
<dbReference type="CDD" id="cd05325">
    <property type="entry name" value="carb_red_sniffer_like_SDR_c"/>
    <property type="match status" value="1"/>
</dbReference>
<dbReference type="InterPro" id="IPR002347">
    <property type="entry name" value="SDR_fam"/>
</dbReference>
<dbReference type="PANTHER" id="PTHR43544">
    <property type="entry name" value="SHORT-CHAIN DEHYDROGENASE/REDUCTASE"/>
    <property type="match status" value="1"/>
</dbReference>
<dbReference type="PRINTS" id="PR00081">
    <property type="entry name" value="GDHRDH"/>
</dbReference>
<dbReference type="Gene3D" id="3.40.50.720">
    <property type="entry name" value="NAD(P)-binding Rossmann-like Domain"/>
    <property type="match status" value="1"/>
</dbReference>
<proteinExistence type="predicted"/>
<dbReference type="GO" id="GO:0005737">
    <property type="term" value="C:cytoplasm"/>
    <property type="evidence" value="ECO:0007669"/>
    <property type="project" value="TreeGrafter"/>
</dbReference>
<evidence type="ECO:0000313" key="1">
    <source>
        <dbReference type="EMBL" id="KAG8552365.1"/>
    </source>
</evidence>
<dbReference type="PANTHER" id="PTHR43544:SF12">
    <property type="entry name" value="NAD(P)-BINDING ROSSMANN-FOLD SUPERFAMILY PROTEIN"/>
    <property type="match status" value="1"/>
</dbReference>
<name>A0AAV6ZYL1_ENGPU</name>
<organism evidence="1 2">
    <name type="scientific">Engystomops pustulosus</name>
    <name type="common">Tungara frog</name>
    <name type="synonym">Physalaemus pustulosus</name>
    <dbReference type="NCBI Taxonomy" id="76066"/>
    <lineage>
        <taxon>Eukaryota</taxon>
        <taxon>Metazoa</taxon>
        <taxon>Chordata</taxon>
        <taxon>Craniata</taxon>
        <taxon>Vertebrata</taxon>
        <taxon>Euteleostomi</taxon>
        <taxon>Amphibia</taxon>
        <taxon>Batrachia</taxon>
        <taxon>Anura</taxon>
        <taxon>Neobatrachia</taxon>
        <taxon>Hyloidea</taxon>
        <taxon>Leptodactylidae</taxon>
        <taxon>Leiuperinae</taxon>
        <taxon>Engystomops</taxon>
    </lineage>
</organism>
<reference evidence="1" key="1">
    <citation type="thesis" date="2020" institute="ProQuest LLC" country="789 East Eisenhower Parkway, Ann Arbor, MI, USA">
        <title>Comparative Genomics and Chromosome Evolution.</title>
        <authorList>
            <person name="Mudd A.B."/>
        </authorList>
    </citation>
    <scope>NUCLEOTIDE SEQUENCE</scope>
    <source>
        <strain evidence="1">237g6f4</strain>
        <tissue evidence="1">Blood</tissue>
    </source>
</reference>
<gene>
    <name evidence="1" type="ORF">GDO81_004496</name>
</gene>
<dbReference type="Pfam" id="PF00106">
    <property type="entry name" value="adh_short"/>
    <property type="match status" value="1"/>
</dbReference>
<dbReference type="InterPro" id="IPR036291">
    <property type="entry name" value="NAD(P)-bd_dom_sf"/>
</dbReference>
<protein>
    <recommendedName>
        <fullName evidence="3">C-factor</fullName>
    </recommendedName>
</protein>
<evidence type="ECO:0008006" key="3">
    <source>
        <dbReference type="Google" id="ProtNLM"/>
    </source>
</evidence>
<dbReference type="GO" id="GO:0016491">
    <property type="term" value="F:oxidoreductase activity"/>
    <property type="evidence" value="ECO:0007669"/>
    <property type="project" value="TreeGrafter"/>
</dbReference>
<dbReference type="SUPFAM" id="SSF51735">
    <property type="entry name" value="NAD(P)-binding Rossmann-fold domains"/>
    <property type="match status" value="1"/>
</dbReference>
<evidence type="ECO:0000313" key="2">
    <source>
        <dbReference type="Proteomes" id="UP000824782"/>
    </source>
</evidence>
<dbReference type="AlphaFoldDB" id="A0AAV6ZYL1"/>
<dbReference type="Proteomes" id="UP000824782">
    <property type="component" value="Unassembled WGS sequence"/>
</dbReference>
<sequence length="283" mass="30838">MWRFHKPVQGLGAQSLQPVSMSGGIALIQGASRGIGLQFCKYLVSSKHRTTVIATCRDPQAATDLQALKAQHPDVLSIRRLDVTSQSDLQETAQGIEQQFGSLDLLINCAAMLHPSGKGETSLREVSAEGLSQALATNTIGPLLMAKYFSPLLLNGRGAFGAQSSDRSKQHNAVLVNMSAKVGSISDNALGGWYSYRMSKSALNMATKCLSIELGRGKKRVVCVSLHPGTVDTELSRPYHKNVPKEKLFSPERSVSYLMDIIDNLNMERTGKFYAWNGSELPW</sequence>
<keyword evidence="2" id="KW-1185">Reference proteome</keyword>
<comment type="caution">
    <text evidence="1">The sequence shown here is derived from an EMBL/GenBank/DDBJ whole genome shotgun (WGS) entry which is preliminary data.</text>
</comment>
<accession>A0AAV6ZYL1</accession>
<dbReference type="InterPro" id="IPR051468">
    <property type="entry name" value="Fungal_SecMetab_SDRs"/>
</dbReference>